<keyword evidence="5 7" id="KW-0472">Membrane</keyword>
<feature type="transmembrane region" description="Helical" evidence="7">
    <location>
        <begin position="282"/>
        <end position="303"/>
    </location>
</feature>
<dbReference type="STRING" id="747676.F4RAQ0"/>
<organism evidence="10">
    <name type="scientific">Melampsora larici-populina (strain 98AG31 / pathotype 3-4-7)</name>
    <name type="common">Poplar leaf rust fungus</name>
    <dbReference type="NCBI Taxonomy" id="747676"/>
    <lineage>
        <taxon>Eukaryota</taxon>
        <taxon>Fungi</taxon>
        <taxon>Dikarya</taxon>
        <taxon>Basidiomycota</taxon>
        <taxon>Pucciniomycotina</taxon>
        <taxon>Pucciniomycetes</taxon>
        <taxon>Pucciniales</taxon>
        <taxon>Melampsoraceae</taxon>
        <taxon>Melampsora</taxon>
    </lineage>
</organism>
<dbReference type="InterPro" id="IPR036259">
    <property type="entry name" value="MFS_trans_sf"/>
</dbReference>
<feature type="transmembrane region" description="Helical" evidence="7">
    <location>
        <begin position="441"/>
        <end position="466"/>
    </location>
</feature>
<evidence type="ECO:0000313" key="10">
    <source>
        <dbReference type="Proteomes" id="UP000001072"/>
    </source>
</evidence>
<dbReference type="OrthoDB" id="5086884at2759"/>
<dbReference type="Gene3D" id="1.20.1250.20">
    <property type="entry name" value="MFS general substrate transporter like domains"/>
    <property type="match status" value="1"/>
</dbReference>
<feature type="transmembrane region" description="Helical" evidence="7">
    <location>
        <begin position="243"/>
        <end position="261"/>
    </location>
</feature>
<keyword evidence="2" id="KW-0813">Transport</keyword>
<evidence type="ECO:0000256" key="1">
    <source>
        <dbReference type="ARBA" id="ARBA00004141"/>
    </source>
</evidence>
<comment type="subcellular location">
    <subcellularLocation>
        <location evidence="1">Membrane</location>
        <topology evidence="1">Multi-pass membrane protein</topology>
    </subcellularLocation>
</comment>
<keyword evidence="4 7" id="KW-1133">Transmembrane helix</keyword>
<feature type="transmembrane region" description="Helical" evidence="7">
    <location>
        <begin position="414"/>
        <end position="435"/>
    </location>
</feature>
<dbReference type="Pfam" id="PF07690">
    <property type="entry name" value="MFS_1"/>
    <property type="match status" value="1"/>
</dbReference>
<name>F4RAQ0_MELLP</name>
<dbReference type="GO" id="GO:0022857">
    <property type="term" value="F:transmembrane transporter activity"/>
    <property type="evidence" value="ECO:0007669"/>
    <property type="project" value="InterPro"/>
</dbReference>
<feature type="transmembrane region" description="Helical" evidence="7">
    <location>
        <begin position="478"/>
        <end position="499"/>
    </location>
</feature>
<evidence type="ECO:0000256" key="4">
    <source>
        <dbReference type="ARBA" id="ARBA00022989"/>
    </source>
</evidence>
<feature type="transmembrane region" description="Helical" evidence="7">
    <location>
        <begin position="385"/>
        <end position="402"/>
    </location>
</feature>
<sequence length="553" mass="60428">MSVPSYQCDLTSNWSPISEHGEASTPSSALGHGEEKYPSDPDFLKDVSLVVIGDLEPVESQCPPEISTFKTISIIVVCLLGYILCISVNSIFAKYYHKIRRAHIEVAISIIVDARHADVQWISSTFKLGYCSFLLLTGRLADTYGHKFCLLIGLFLFGASSLGCAAARDLYLIAIFRGIQGVGSAAISPSLLGILSTSFAVGTHARSEAFATFSTGSPFGTALGLFCGGFVTHDAWLGWRKFFYAAFSLTVIISILSYLVLPPDLPRVVGKDRKQFDWFGGGMVAIGLLTLVSSISSLMHHGWTTNTLLAPLLISIFLLCGFILWQLHLERNGFQDPIVRISYLTNYSVGPVNIIAGLLWVAYADQNYFLNQYFQDYLHLSLQDTLIRFLPMLAVAIILCLITGRAAHRWSSPLLIVIGSIMATISCLLTCLLQPNASYWTFNFLSITLSIIASDFVFTVGSMYALQMSKESDQASAGALFLTFTQLTCVMGLALATLVQVKVTSDASEHMHVDVDFHEDMAEVPREAELEGLKAASWTCFASVLLGQSNSSN</sequence>
<protein>
    <recommendedName>
        <fullName evidence="8">Major facilitator superfamily (MFS) profile domain-containing protein</fullName>
    </recommendedName>
</protein>
<gene>
    <name evidence="9" type="ORF">MELLADRAFT_93519</name>
</gene>
<dbReference type="eggNOG" id="KOG0254">
    <property type="taxonomic scope" value="Eukaryota"/>
</dbReference>
<dbReference type="GeneID" id="18936599"/>
<dbReference type="InterPro" id="IPR011701">
    <property type="entry name" value="MFS"/>
</dbReference>
<dbReference type="PROSITE" id="PS50850">
    <property type="entry name" value="MFS"/>
    <property type="match status" value="1"/>
</dbReference>
<accession>F4RAQ0</accession>
<evidence type="ECO:0000259" key="8">
    <source>
        <dbReference type="PROSITE" id="PS50850"/>
    </source>
</evidence>
<dbReference type="HOGENOM" id="CLU_000960_27_0_1"/>
<keyword evidence="10" id="KW-1185">Reference proteome</keyword>
<dbReference type="InterPro" id="IPR020846">
    <property type="entry name" value="MFS_dom"/>
</dbReference>
<feature type="transmembrane region" description="Helical" evidence="7">
    <location>
        <begin position="209"/>
        <end position="231"/>
    </location>
</feature>
<evidence type="ECO:0000256" key="3">
    <source>
        <dbReference type="ARBA" id="ARBA00022692"/>
    </source>
</evidence>
<dbReference type="GO" id="GO:0016020">
    <property type="term" value="C:membrane"/>
    <property type="evidence" value="ECO:0007669"/>
    <property type="project" value="UniProtKB-SubCell"/>
</dbReference>
<keyword evidence="3 7" id="KW-0812">Transmembrane</keyword>
<proteinExistence type="predicted"/>
<reference evidence="10" key="1">
    <citation type="journal article" date="2011" name="Proc. Natl. Acad. Sci. U.S.A.">
        <title>Obligate biotrophy features unraveled by the genomic analysis of rust fungi.</title>
        <authorList>
            <person name="Duplessis S."/>
            <person name="Cuomo C.A."/>
            <person name="Lin Y.-C."/>
            <person name="Aerts A."/>
            <person name="Tisserant E."/>
            <person name="Veneault-Fourrey C."/>
            <person name="Joly D.L."/>
            <person name="Hacquard S."/>
            <person name="Amselem J."/>
            <person name="Cantarel B.L."/>
            <person name="Chiu R."/>
            <person name="Coutinho P.M."/>
            <person name="Feau N."/>
            <person name="Field M."/>
            <person name="Frey P."/>
            <person name="Gelhaye E."/>
            <person name="Goldberg J."/>
            <person name="Grabherr M.G."/>
            <person name="Kodira C.D."/>
            <person name="Kohler A."/>
            <person name="Kuees U."/>
            <person name="Lindquist E.A."/>
            <person name="Lucas S.M."/>
            <person name="Mago R."/>
            <person name="Mauceli E."/>
            <person name="Morin E."/>
            <person name="Murat C."/>
            <person name="Pangilinan J.L."/>
            <person name="Park R."/>
            <person name="Pearson M."/>
            <person name="Quesneville H."/>
            <person name="Rouhier N."/>
            <person name="Sakthikumar S."/>
            <person name="Salamov A.A."/>
            <person name="Schmutz J."/>
            <person name="Selles B."/>
            <person name="Shapiro H."/>
            <person name="Tanguay P."/>
            <person name="Tuskan G.A."/>
            <person name="Henrissat B."/>
            <person name="Van de Peer Y."/>
            <person name="Rouze P."/>
            <person name="Ellis J.G."/>
            <person name="Dodds P.N."/>
            <person name="Schein J.E."/>
            <person name="Zhong S."/>
            <person name="Hamelin R.C."/>
            <person name="Grigoriev I.V."/>
            <person name="Szabo L.J."/>
            <person name="Martin F."/>
        </authorList>
    </citation>
    <scope>NUCLEOTIDE SEQUENCE [LARGE SCALE GENOMIC DNA]</scope>
    <source>
        <strain evidence="10">98AG31 / pathotype 3-4-7</strain>
    </source>
</reference>
<dbReference type="InParanoid" id="F4RAQ0"/>
<evidence type="ECO:0000313" key="9">
    <source>
        <dbReference type="EMBL" id="EGG10520.1"/>
    </source>
</evidence>
<dbReference type="PANTHER" id="PTHR42718">
    <property type="entry name" value="MAJOR FACILITATOR SUPERFAMILY MULTIDRUG TRANSPORTER MFSC"/>
    <property type="match status" value="1"/>
</dbReference>
<feature type="transmembrane region" description="Helical" evidence="7">
    <location>
        <begin position="174"/>
        <end position="197"/>
    </location>
</feature>
<feature type="transmembrane region" description="Helical" evidence="7">
    <location>
        <begin position="148"/>
        <end position="168"/>
    </location>
</feature>
<dbReference type="PANTHER" id="PTHR42718:SF9">
    <property type="entry name" value="MAJOR FACILITATOR SUPERFAMILY MULTIDRUG TRANSPORTER MFSC"/>
    <property type="match status" value="1"/>
</dbReference>
<evidence type="ECO:0000256" key="2">
    <source>
        <dbReference type="ARBA" id="ARBA00022448"/>
    </source>
</evidence>
<evidence type="ECO:0000256" key="7">
    <source>
        <dbReference type="SAM" id="Phobius"/>
    </source>
</evidence>
<dbReference type="KEGG" id="mlr:MELLADRAFT_93519"/>
<dbReference type="RefSeq" id="XP_007405989.1">
    <property type="nucleotide sequence ID" value="XM_007405927.1"/>
</dbReference>
<dbReference type="AlphaFoldDB" id="F4RAQ0"/>
<dbReference type="VEuPathDB" id="FungiDB:MELLADRAFT_93519"/>
<feature type="domain" description="Major facilitator superfamily (MFS) profile" evidence="8">
    <location>
        <begin position="73"/>
        <end position="553"/>
    </location>
</feature>
<feature type="transmembrane region" description="Helical" evidence="7">
    <location>
        <begin position="72"/>
        <end position="92"/>
    </location>
</feature>
<evidence type="ECO:0000256" key="5">
    <source>
        <dbReference type="ARBA" id="ARBA00023136"/>
    </source>
</evidence>
<feature type="transmembrane region" description="Helical" evidence="7">
    <location>
        <begin position="341"/>
        <end position="363"/>
    </location>
</feature>
<evidence type="ECO:0000256" key="6">
    <source>
        <dbReference type="SAM" id="MobiDB-lite"/>
    </source>
</evidence>
<dbReference type="SUPFAM" id="SSF103473">
    <property type="entry name" value="MFS general substrate transporter"/>
    <property type="match status" value="1"/>
</dbReference>
<feature type="transmembrane region" description="Helical" evidence="7">
    <location>
        <begin position="309"/>
        <end position="329"/>
    </location>
</feature>
<dbReference type="FunCoup" id="F4RAQ0">
    <property type="interactions" value="17"/>
</dbReference>
<dbReference type="Gene3D" id="1.20.1720.10">
    <property type="entry name" value="Multidrug resistance protein D"/>
    <property type="match status" value="1"/>
</dbReference>
<dbReference type="EMBL" id="GL883094">
    <property type="protein sequence ID" value="EGG10520.1"/>
    <property type="molecule type" value="Genomic_DNA"/>
</dbReference>
<feature type="region of interest" description="Disordered" evidence="6">
    <location>
        <begin position="17"/>
        <end position="38"/>
    </location>
</feature>
<dbReference type="Proteomes" id="UP000001072">
    <property type="component" value="Unassembled WGS sequence"/>
</dbReference>